<dbReference type="AlphaFoldDB" id="A0A4Y2AEI4"/>
<evidence type="ECO:0000313" key="1">
    <source>
        <dbReference type="EMBL" id="GBL77626.1"/>
    </source>
</evidence>
<protein>
    <submittedName>
        <fullName evidence="1">Uncharacterized protein</fullName>
    </submittedName>
</protein>
<accession>A0A4Y2AEI4</accession>
<gene>
    <name evidence="1" type="ORF">AVEN_152869_1</name>
</gene>
<dbReference type="EMBL" id="BGPR01000013">
    <property type="protein sequence ID" value="GBL77626.1"/>
    <property type="molecule type" value="Genomic_DNA"/>
</dbReference>
<keyword evidence="2" id="KW-1185">Reference proteome</keyword>
<evidence type="ECO:0000313" key="2">
    <source>
        <dbReference type="Proteomes" id="UP000499080"/>
    </source>
</evidence>
<name>A0A4Y2AEI4_ARAVE</name>
<organism evidence="1 2">
    <name type="scientific">Araneus ventricosus</name>
    <name type="common">Orbweaver spider</name>
    <name type="synonym">Epeira ventricosa</name>
    <dbReference type="NCBI Taxonomy" id="182803"/>
    <lineage>
        <taxon>Eukaryota</taxon>
        <taxon>Metazoa</taxon>
        <taxon>Ecdysozoa</taxon>
        <taxon>Arthropoda</taxon>
        <taxon>Chelicerata</taxon>
        <taxon>Arachnida</taxon>
        <taxon>Araneae</taxon>
        <taxon>Araneomorphae</taxon>
        <taxon>Entelegynae</taxon>
        <taxon>Araneoidea</taxon>
        <taxon>Araneidae</taxon>
        <taxon>Araneus</taxon>
    </lineage>
</organism>
<proteinExistence type="predicted"/>
<sequence>MGGPISLANHSPFPCVLKEGNSWEWVGGTKRNQKEEQLLSPEAVKTSLMQPWAFSSKQQPETHRLALLQVNEICAFQCRIMWCRKVKLIRKLSEEKLIFQPLSEFEEDEPGRVSRRDPWVTAI</sequence>
<comment type="caution">
    <text evidence="1">The sequence shown here is derived from an EMBL/GenBank/DDBJ whole genome shotgun (WGS) entry which is preliminary data.</text>
</comment>
<reference evidence="1 2" key="1">
    <citation type="journal article" date="2019" name="Sci. Rep.">
        <title>Orb-weaving spider Araneus ventricosus genome elucidates the spidroin gene catalogue.</title>
        <authorList>
            <person name="Kono N."/>
            <person name="Nakamura H."/>
            <person name="Ohtoshi R."/>
            <person name="Moran D.A.P."/>
            <person name="Shinohara A."/>
            <person name="Yoshida Y."/>
            <person name="Fujiwara M."/>
            <person name="Mori M."/>
            <person name="Tomita M."/>
            <person name="Arakawa K."/>
        </authorList>
    </citation>
    <scope>NUCLEOTIDE SEQUENCE [LARGE SCALE GENOMIC DNA]</scope>
</reference>
<dbReference type="Proteomes" id="UP000499080">
    <property type="component" value="Unassembled WGS sequence"/>
</dbReference>